<keyword evidence="4" id="KW-1185">Reference proteome</keyword>
<feature type="compositionally biased region" description="Polar residues" evidence="1">
    <location>
        <begin position="1"/>
        <end position="11"/>
    </location>
</feature>
<accession>A0A059GAP1</accession>
<reference evidence="3 4" key="1">
    <citation type="journal article" date="2014" name="Antonie Van Leeuwenhoek">
        <title>Hyphomonas beringensis sp. nov. and Hyphomonas chukchiensis sp. nov., isolated from surface seawater of the Bering Sea and Chukchi Sea.</title>
        <authorList>
            <person name="Li C."/>
            <person name="Lai Q."/>
            <person name="Li G."/>
            <person name="Dong C."/>
            <person name="Wang J."/>
            <person name="Liao Y."/>
            <person name="Shao Z."/>
        </authorList>
    </citation>
    <scope>NUCLEOTIDE SEQUENCE [LARGE SCALE GENOMIC DNA]</scope>
    <source>
        <strain evidence="3 4">SCH89</strain>
    </source>
</reference>
<evidence type="ECO:0000256" key="1">
    <source>
        <dbReference type="SAM" id="MobiDB-lite"/>
    </source>
</evidence>
<dbReference type="EMBL" id="ARYL01000003">
    <property type="protein sequence ID" value="KDA03804.1"/>
    <property type="molecule type" value="Genomic_DNA"/>
</dbReference>
<name>A0A059GAP1_9PROT</name>
<feature type="region of interest" description="Disordered" evidence="1">
    <location>
        <begin position="1"/>
        <end position="23"/>
    </location>
</feature>
<dbReference type="PATRIC" id="fig|1280953.3.peg.600"/>
<comment type="caution">
    <text evidence="3">The sequence shown here is derived from an EMBL/GenBank/DDBJ whole genome shotgun (WGS) entry which is preliminary data.</text>
</comment>
<dbReference type="OrthoDB" id="9767361at2"/>
<dbReference type="Proteomes" id="UP000024942">
    <property type="component" value="Unassembled WGS sequence"/>
</dbReference>
<proteinExistence type="predicted"/>
<keyword evidence="2" id="KW-1133">Transmembrane helix</keyword>
<keyword evidence="2" id="KW-0812">Transmembrane</keyword>
<keyword evidence="2" id="KW-0472">Membrane</keyword>
<protein>
    <submittedName>
        <fullName evidence="3">Uncharacterized protein</fullName>
    </submittedName>
</protein>
<sequence length="72" mass="8111">MTNDNEPQTGGQMPEPPAPPPRPKAKRVWLLWLLPFAGIVLIAWYVLRGGMDRSHTFEEVTDIVVEPFDGKP</sequence>
<evidence type="ECO:0000313" key="3">
    <source>
        <dbReference type="EMBL" id="KDA03804.1"/>
    </source>
</evidence>
<evidence type="ECO:0000256" key="2">
    <source>
        <dbReference type="SAM" id="Phobius"/>
    </source>
</evidence>
<gene>
    <name evidence="3" type="ORF">HOC_02973</name>
</gene>
<dbReference type="RefSeq" id="WP_035535813.1">
    <property type="nucleotide sequence ID" value="NZ_ARYL01000003.1"/>
</dbReference>
<feature type="transmembrane region" description="Helical" evidence="2">
    <location>
        <begin position="29"/>
        <end position="47"/>
    </location>
</feature>
<evidence type="ECO:0000313" key="4">
    <source>
        <dbReference type="Proteomes" id="UP000024942"/>
    </source>
</evidence>
<dbReference type="STRING" id="1280953.HOC_02973"/>
<organism evidence="3 4">
    <name type="scientific">Hyphomonas oceanitis SCH89</name>
    <dbReference type="NCBI Taxonomy" id="1280953"/>
    <lineage>
        <taxon>Bacteria</taxon>
        <taxon>Pseudomonadati</taxon>
        <taxon>Pseudomonadota</taxon>
        <taxon>Alphaproteobacteria</taxon>
        <taxon>Hyphomonadales</taxon>
        <taxon>Hyphomonadaceae</taxon>
        <taxon>Hyphomonas</taxon>
    </lineage>
</organism>
<dbReference type="AlphaFoldDB" id="A0A059GAP1"/>